<gene>
    <name evidence="6" type="ORF">MENT_LOCUS34620</name>
</gene>
<dbReference type="Proteomes" id="UP000580250">
    <property type="component" value="Unassembled WGS sequence"/>
</dbReference>
<dbReference type="GO" id="GO:0005509">
    <property type="term" value="F:calcium ion binding"/>
    <property type="evidence" value="ECO:0007669"/>
    <property type="project" value="InterPro"/>
</dbReference>
<proteinExistence type="inferred from homology"/>
<dbReference type="GO" id="GO:0012506">
    <property type="term" value="C:vesicle membrane"/>
    <property type="evidence" value="ECO:0007669"/>
    <property type="project" value="TreeGrafter"/>
</dbReference>
<feature type="region of interest" description="Disordered" evidence="4">
    <location>
        <begin position="21"/>
        <end position="44"/>
    </location>
</feature>
<dbReference type="GO" id="GO:0005886">
    <property type="term" value="C:plasma membrane"/>
    <property type="evidence" value="ECO:0007669"/>
    <property type="project" value="TreeGrafter"/>
</dbReference>
<feature type="transmembrane region" description="Helical" evidence="5">
    <location>
        <begin position="640"/>
        <end position="670"/>
    </location>
</feature>
<keyword evidence="3" id="KW-0041">Annexin</keyword>
<evidence type="ECO:0000256" key="1">
    <source>
        <dbReference type="ARBA" id="ARBA00007831"/>
    </source>
</evidence>
<dbReference type="GO" id="GO:0005737">
    <property type="term" value="C:cytoplasm"/>
    <property type="evidence" value="ECO:0007669"/>
    <property type="project" value="TreeGrafter"/>
</dbReference>
<name>A0A6V7W5U1_MELEN</name>
<feature type="compositionally biased region" description="Gly residues" evidence="4">
    <location>
        <begin position="438"/>
        <end position="447"/>
    </location>
</feature>
<dbReference type="PANTHER" id="PTHR10502:SF243">
    <property type="entry name" value="ANNEXIN"/>
    <property type="match status" value="1"/>
</dbReference>
<dbReference type="GO" id="GO:0005544">
    <property type="term" value="F:calcium-dependent phospholipid binding"/>
    <property type="evidence" value="ECO:0007669"/>
    <property type="project" value="InterPro"/>
</dbReference>
<dbReference type="PROSITE" id="PS51897">
    <property type="entry name" value="ANNEXIN_2"/>
    <property type="match status" value="2"/>
</dbReference>
<feature type="transmembrane region" description="Helical" evidence="5">
    <location>
        <begin position="612"/>
        <end position="634"/>
    </location>
</feature>
<dbReference type="FunFam" id="1.10.220.10:FF:000001">
    <property type="entry name" value="Annexin"/>
    <property type="match status" value="1"/>
</dbReference>
<dbReference type="SMART" id="SM00335">
    <property type="entry name" value="ANX"/>
    <property type="match status" value="3"/>
</dbReference>
<evidence type="ECO:0000256" key="2">
    <source>
        <dbReference type="ARBA" id="ARBA00022737"/>
    </source>
</evidence>
<dbReference type="PRINTS" id="PR00196">
    <property type="entry name" value="ANNEXIN"/>
</dbReference>
<evidence type="ECO:0000313" key="7">
    <source>
        <dbReference type="Proteomes" id="UP000580250"/>
    </source>
</evidence>
<feature type="region of interest" description="Disordered" evidence="4">
    <location>
        <begin position="418"/>
        <end position="462"/>
    </location>
</feature>
<dbReference type="Pfam" id="PF00191">
    <property type="entry name" value="Annexin"/>
    <property type="match status" value="3"/>
</dbReference>
<dbReference type="GO" id="GO:0001786">
    <property type="term" value="F:phosphatidylserine binding"/>
    <property type="evidence" value="ECO:0007669"/>
    <property type="project" value="TreeGrafter"/>
</dbReference>
<dbReference type="OrthoDB" id="37886at2759"/>
<dbReference type="Gene3D" id="1.10.220.10">
    <property type="entry name" value="Annexin"/>
    <property type="match status" value="3"/>
</dbReference>
<evidence type="ECO:0000313" key="6">
    <source>
        <dbReference type="EMBL" id="CAD2182410.1"/>
    </source>
</evidence>
<feature type="region of interest" description="Disordered" evidence="4">
    <location>
        <begin position="146"/>
        <end position="170"/>
    </location>
</feature>
<dbReference type="PANTHER" id="PTHR10502">
    <property type="entry name" value="ANNEXIN"/>
    <property type="match status" value="1"/>
</dbReference>
<feature type="transmembrane region" description="Helical" evidence="5">
    <location>
        <begin position="576"/>
        <end position="600"/>
    </location>
</feature>
<evidence type="ECO:0000256" key="3">
    <source>
        <dbReference type="ARBA" id="ARBA00023216"/>
    </source>
</evidence>
<keyword evidence="2" id="KW-0677">Repeat</keyword>
<dbReference type="AlphaFoldDB" id="A0A6V7W5U1"/>
<comment type="similarity">
    <text evidence="1">Belongs to the annexin family.</text>
</comment>
<keyword evidence="5" id="KW-0472">Membrane</keyword>
<sequence>MYRFYSVSEALSSACSSADTHESGASFFSTDTTTSSSNKRFGGQTTSVHQDLISLNNNNKLNNNRKMLTSTPPIIQLQVTSNGHEWKEEETFMSSQINGNGNLQQQQNGGGKHSSSFCHSPIFGISVGALFGGQIMPFNNNNNNKEANMLNGTDKRHIFARQKSEEADRKRRMTMPLVYRMYESQREDLCGTIRGPDDDYFHPEEASKQLREALSTGIQSHDQTIINVLLAHNNFQRQKIATTYENMFCRKLCDDIDEEAGGHFADSVIALLTPAHIYSTKTLYYAISGKSFSRCVAVEIGLTGTTQQLKVICDTYQTEFRTSLERDLTMKIEGLFGKILLQLLVRKDEPNNKSSDNEGEEEEETAIREADKLFVGGIEELGRSFDLFNRIFGLRSASQIRAFVQHYDRRAIAAATTTTSPTTTNISTKTNDTMLSGSSGGGGGGEGPFHKSRERSQERRGRDFETSIRKCVNIHSDVKQAILLYVRIAKNMQLYFAERLHEAISQNRPDHSSIIRILVSRSEIDLYDICNEYKRRYGHPLVYDLQQMCSGDFFRLLSQLVNPSELASGDAELQLFLLRLFCFKFFASIFASTFLLQHLLLHLSASPSCFKFFCFTFLASSFCFNFLASTFIASPFLLQVFVSLFCFCLTFAASLLLLHLFWFNFCCFIFHG</sequence>
<evidence type="ECO:0000256" key="4">
    <source>
        <dbReference type="SAM" id="MobiDB-lite"/>
    </source>
</evidence>
<comment type="caution">
    <text evidence="6">The sequence shown here is derived from an EMBL/GenBank/DDBJ whole genome shotgun (WGS) entry which is preliminary data.</text>
</comment>
<feature type="compositionally biased region" description="Basic and acidic residues" evidence="4">
    <location>
        <begin position="153"/>
        <end position="169"/>
    </location>
</feature>
<feature type="compositionally biased region" description="Basic and acidic residues" evidence="4">
    <location>
        <begin position="448"/>
        <end position="462"/>
    </location>
</feature>
<keyword evidence="5" id="KW-0812">Transmembrane</keyword>
<evidence type="ECO:0000256" key="5">
    <source>
        <dbReference type="SAM" id="Phobius"/>
    </source>
</evidence>
<keyword evidence="5" id="KW-1133">Transmembrane helix</keyword>
<dbReference type="InterPro" id="IPR037104">
    <property type="entry name" value="Annexin_sf"/>
</dbReference>
<dbReference type="EMBL" id="CAJEWN010000430">
    <property type="protein sequence ID" value="CAD2182410.1"/>
    <property type="molecule type" value="Genomic_DNA"/>
</dbReference>
<feature type="compositionally biased region" description="Low complexity" evidence="4">
    <location>
        <begin position="26"/>
        <end position="37"/>
    </location>
</feature>
<dbReference type="SUPFAM" id="SSF47874">
    <property type="entry name" value="Annexin"/>
    <property type="match status" value="2"/>
</dbReference>
<dbReference type="GO" id="GO:0005634">
    <property type="term" value="C:nucleus"/>
    <property type="evidence" value="ECO:0007669"/>
    <property type="project" value="TreeGrafter"/>
</dbReference>
<feature type="compositionally biased region" description="Low complexity" evidence="4">
    <location>
        <begin position="418"/>
        <end position="437"/>
    </location>
</feature>
<organism evidence="6 7">
    <name type="scientific">Meloidogyne enterolobii</name>
    <name type="common">Root-knot nematode worm</name>
    <name type="synonym">Meloidogyne mayaguensis</name>
    <dbReference type="NCBI Taxonomy" id="390850"/>
    <lineage>
        <taxon>Eukaryota</taxon>
        <taxon>Metazoa</taxon>
        <taxon>Ecdysozoa</taxon>
        <taxon>Nematoda</taxon>
        <taxon>Chromadorea</taxon>
        <taxon>Rhabditida</taxon>
        <taxon>Tylenchina</taxon>
        <taxon>Tylenchomorpha</taxon>
        <taxon>Tylenchoidea</taxon>
        <taxon>Meloidogynidae</taxon>
        <taxon>Meloidogyninae</taxon>
        <taxon>Meloidogyne</taxon>
    </lineage>
</organism>
<accession>A0A6V7W5U1</accession>
<dbReference type="InterPro" id="IPR001464">
    <property type="entry name" value="Annexin"/>
</dbReference>
<protein>
    <submittedName>
        <fullName evidence="6">Uncharacterized protein</fullName>
    </submittedName>
</protein>
<reference evidence="6 7" key="1">
    <citation type="submission" date="2020-08" db="EMBL/GenBank/DDBJ databases">
        <authorList>
            <person name="Koutsovoulos G."/>
            <person name="Danchin GJ E."/>
        </authorList>
    </citation>
    <scope>NUCLEOTIDE SEQUENCE [LARGE SCALE GENOMIC DNA]</scope>
</reference>
<dbReference type="InterPro" id="IPR018502">
    <property type="entry name" value="Annexin_repeat"/>
</dbReference>